<dbReference type="RefSeq" id="WP_143088209.1">
    <property type="nucleotide sequence ID" value="NZ_BJYE01000022.1"/>
</dbReference>
<dbReference type="EMBL" id="BJYE01000022">
    <property type="protein sequence ID" value="GEN57289.1"/>
    <property type="molecule type" value="Genomic_DNA"/>
</dbReference>
<dbReference type="OrthoDB" id="9797531at2"/>
<dbReference type="InterPro" id="IPR010921">
    <property type="entry name" value="Trp_repressor/repl_initiator"/>
</dbReference>
<organism evidence="1 2">
    <name type="scientific">Halolactibacillus alkaliphilus</name>
    <dbReference type="NCBI Taxonomy" id="442899"/>
    <lineage>
        <taxon>Bacteria</taxon>
        <taxon>Bacillati</taxon>
        <taxon>Bacillota</taxon>
        <taxon>Bacilli</taxon>
        <taxon>Bacillales</taxon>
        <taxon>Bacillaceae</taxon>
        <taxon>Halolactibacillus</taxon>
    </lineage>
</organism>
<name>A0A511X2V7_9BACI</name>
<reference evidence="1 2" key="1">
    <citation type="submission" date="2019-07" db="EMBL/GenBank/DDBJ databases">
        <title>Whole genome shotgun sequence of Halolactibacillus alkaliphilus NBRC 103919.</title>
        <authorList>
            <person name="Hosoyama A."/>
            <person name="Uohara A."/>
            <person name="Ohji S."/>
            <person name="Ichikawa N."/>
        </authorList>
    </citation>
    <scope>NUCLEOTIDE SEQUENCE [LARGE SCALE GENOMIC DNA]</scope>
    <source>
        <strain evidence="1 2">NBRC 103919</strain>
    </source>
</reference>
<protein>
    <recommendedName>
        <fullName evidence="3">Transposase</fullName>
    </recommendedName>
</protein>
<dbReference type="SUPFAM" id="SSF48295">
    <property type="entry name" value="TrpR-like"/>
    <property type="match status" value="1"/>
</dbReference>
<comment type="caution">
    <text evidence="1">The sequence shown here is derived from an EMBL/GenBank/DDBJ whole genome shotgun (WGS) entry which is preliminary data.</text>
</comment>
<dbReference type="AlphaFoldDB" id="A0A511X2V7"/>
<dbReference type="Proteomes" id="UP000321400">
    <property type="component" value="Unassembled WGS sequence"/>
</dbReference>
<gene>
    <name evidence="1" type="ORF">HAL01_17530</name>
</gene>
<evidence type="ECO:0000313" key="2">
    <source>
        <dbReference type="Proteomes" id="UP000321400"/>
    </source>
</evidence>
<proteinExistence type="predicted"/>
<keyword evidence="2" id="KW-1185">Reference proteome</keyword>
<evidence type="ECO:0008006" key="3">
    <source>
        <dbReference type="Google" id="ProtNLM"/>
    </source>
</evidence>
<sequence>MRKNQRWSDEEKLYIVLKHVNEGHSFKSLEREYNCSTKLIRGWV</sequence>
<evidence type="ECO:0000313" key="1">
    <source>
        <dbReference type="EMBL" id="GEN57289.1"/>
    </source>
</evidence>
<dbReference type="GO" id="GO:0043565">
    <property type="term" value="F:sequence-specific DNA binding"/>
    <property type="evidence" value="ECO:0007669"/>
    <property type="project" value="InterPro"/>
</dbReference>
<accession>A0A511X2V7</accession>